<evidence type="ECO:0000313" key="1">
    <source>
        <dbReference type="EMBL" id="GFN88575.1"/>
    </source>
</evidence>
<organism evidence="1 2">
    <name type="scientific">Plakobranchus ocellatus</name>
    <dbReference type="NCBI Taxonomy" id="259542"/>
    <lineage>
        <taxon>Eukaryota</taxon>
        <taxon>Metazoa</taxon>
        <taxon>Spiralia</taxon>
        <taxon>Lophotrochozoa</taxon>
        <taxon>Mollusca</taxon>
        <taxon>Gastropoda</taxon>
        <taxon>Heterobranchia</taxon>
        <taxon>Euthyneura</taxon>
        <taxon>Panpulmonata</taxon>
        <taxon>Sacoglossa</taxon>
        <taxon>Placobranchoidea</taxon>
        <taxon>Plakobranchidae</taxon>
        <taxon>Plakobranchus</taxon>
    </lineage>
</organism>
<accession>A0AAV3YYE3</accession>
<reference evidence="1 2" key="1">
    <citation type="journal article" date="2021" name="Elife">
        <title>Chloroplast acquisition without the gene transfer in kleptoplastic sea slugs, Plakobranchus ocellatus.</title>
        <authorList>
            <person name="Maeda T."/>
            <person name="Takahashi S."/>
            <person name="Yoshida T."/>
            <person name="Shimamura S."/>
            <person name="Takaki Y."/>
            <person name="Nagai Y."/>
            <person name="Toyoda A."/>
            <person name="Suzuki Y."/>
            <person name="Arimoto A."/>
            <person name="Ishii H."/>
            <person name="Satoh N."/>
            <person name="Nishiyama T."/>
            <person name="Hasebe M."/>
            <person name="Maruyama T."/>
            <person name="Minagawa J."/>
            <person name="Obokata J."/>
            <person name="Shigenobu S."/>
        </authorList>
    </citation>
    <scope>NUCLEOTIDE SEQUENCE [LARGE SCALE GENOMIC DNA]</scope>
</reference>
<proteinExistence type="predicted"/>
<protein>
    <submittedName>
        <fullName evidence="1">Uncharacterized protein</fullName>
    </submittedName>
</protein>
<sequence length="109" mass="12719">MGNRLLGVKELRALTCTHRQKLDKSPDYKNTLQNRHRCNEYYIDTSRLSKKHACFAISTVHHIKTVTMEINNFPERHSAGFNNWITKLSRLLLIGDNQSVLAYRSIRGY</sequence>
<comment type="caution">
    <text evidence="1">The sequence shown here is derived from an EMBL/GenBank/DDBJ whole genome shotgun (WGS) entry which is preliminary data.</text>
</comment>
<gene>
    <name evidence="1" type="ORF">PoB_001508100</name>
</gene>
<dbReference type="EMBL" id="BLXT01001860">
    <property type="protein sequence ID" value="GFN88575.1"/>
    <property type="molecule type" value="Genomic_DNA"/>
</dbReference>
<evidence type="ECO:0000313" key="2">
    <source>
        <dbReference type="Proteomes" id="UP000735302"/>
    </source>
</evidence>
<keyword evidence="2" id="KW-1185">Reference proteome</keyword>
<dbReference type="AlphaFoldDB" id="A0AAV3YYE3"/>
<name>A0AAV3YYE3_9GAST</name>
<dbReference type="Proteomes" id="UP000735302">
    <property type="component" value="Unassembled WGS sequence"/>
</dbReference>